<feature type="active site" evidence="4">
    <location>
        <position position="50"/>
    </location>
</feature>
<dbReference type="CDD" id="cd16433">
    <property type="entry name" value="CheB"/>
    <property type="match status" value="1"/>
</dbReference>
<dbReference type="GO" id="GO:0008984">
    <property type="term" value="F:protein-glutamate methylesterase activity"/>
    <property type="evidence" value="ECO:0007669"/>
    <property type="project" value="UniProtKB-EC"/>
</dbReference>
<dbReference type="EMBL" id="CP003659">
    <property type="protein sequence ID" value="AFZ59563.1"/>
    <property type="molecule type" value="Genomic_DNA"/>
</dbReference>
<keyword evidence="1 4" id="KW-0378">Hydrolase</keyword>
<reference evidence="7" key="1">
    <citation type="journal article" date="2013" name="Proc. Natl. Acad. Sci. U.S.A.">
        <title>Improving the coverage of the cyanobacterial phylum using diversity-driven genome sequencing.</title>
        <authorList>
            <person name="Shih P.M."/>
            <person name="Wu D."/>
            <person name="Latifi A."/>
            <person name="Axen S.D."/>
            <person name="Fewer D.P."/>
            <person name="Talla E."/>
            <person name="Calteau A."/>
            <person name="Cai F."/>
            <person name="Tandeau de Marsac N."/>
            <person name="Rippka R."/>
            <person name="Herdman M."/>
            <person name="Sivonen K."/>
            <person name="Coursin T."/>
            <person name="Laurent T."/>
            <person name="Goodwin L."/>
            <person name="Nolan M."/>
            <person name="Davenport K.W."/>
            <person name="Han C.S."/>
            <person name="Rubin E.M."/>
            <person name="Eisen J.A."/>
            <person name="Woyke T."/>
            <person name="Gugger M."/>
            <person name="Kerfeld C.A."/>
        </authorList>
    </citation>
    <scope>NUCLEOTIDE SEQUENCE [LARGE SCALE GENOMIC DNA]</scope>
    <source>
        <strain evidence="7">ATCC 27899 / PCC 7122</strain>
    </source>
</reference>
<accession>K9ZJZ5</accession>
<comment type="catalytic activity">
    <reaction evidence="3">
        <text>[protein]-L-glutamate 5-O-methyl ester + H2O = L-glutamyl-[protein] + methanol + H(+)</text>
        <dbReference type="Rhea" id="RHEA:23236"/>
        <dbReference type="Rhea" id="RHEA-COMP:10208"/>
        <dbReference type="Rhea" id="RHEA-COMP:10311"/>
        <dbReference type="ChEBI" id="CHEBI:15377"/>
        <dbReference type="ChEBI" id="CHEBI:15378"/>
        <dbReference type="ChEBI" id="CHEBI:17790"/>
        <dbReference type="ChEBI" id="CHEBI:29973"/>
        <dbReference type="ChEBI" id="CHEBI:82795"/>
        <dbReference type="EC" id="3.1.1.61"/>
    </reaction>
</comment>
<dbReference type="GO" id="GO:0000156">
    <property type="term" value="F:phosphorelay response regulator activity"/>
    <property type="evidence" value="ECO:0007669"/>
    <property type="project" value="InterPro"/>
</dbReference>
<protein>
    <recommendedName>
        <fullName evidence="2">protein-glutamate methylesterase</fullName>
        <ecNumber evidence="2">3.1.1.61</ecNumber>
    </recommendedName>
</protein>
<dbReference type="PANTHER" id="PTHR42872">
    <property type="entry name" value="PROTEIN-GLUTAMATE METHYLESTERASE/PROTEIN-GLUTAMINE GLUTAMINASE"/>
    <property type="match status" value="1"/>
</dbReference>
<dbReference type="Proteomes" id="UP000010474">
    <property type="component" value="Chromosome"/>
</dbReference>
<name>K9ZJZ5_ANACC</name>
<dbReference type="PATRIC" id="fig|272123.3.peg.4554"/>
<evidence type="ECO:0000256" key="2">
    <source>
        <dbReference type="ARBA" id="ARBA00039140"/>
    </source>
</evidence>
<dbReference type="SUPFAM" id="SSF52738">
    <property type="entry name" value="Methylesterase CheB, C-terminal domain"/>
    <property type="match status" value="1"/>
</dbReference>
<dbReference type="GO" id="GO:0005737">
    <property type="term" value="C:cytoplasm"/>
    <property type="evidence" value="ECO:0007669"/>
    <property type="project" value="InterPro"/>
</dbReference>
<gene>
    <name evidence="6" type="ordered locus">Anacy_4197</name>
</gene>
<dbReference type="HOGENOM" id="CLU_000445_51_2_3"/>
<keyword evidence="7" id="KW-1185">Reference proteome</keyword>
<keyword evidence="4" id="KW-0145">Chemotaxis</keyword>
<dbReference type="eggNOG" id="COG2201">
    <property type="taxonomic scope" value="Bacteria"/>
</dbReference>
<evidence type="ECO:0000256" key="1">
    <source>
        <dbReference type="ARBA" id="ARBA00022801"/>
    </source>
</evidence>
<feature type="domain" description="CheB-type methylesterase" evidence="5">
    <location>
        <begin position="38"/>
        <end position="228"/>
    </location>
</feature>
<dbReference type="InterPro" id="IPR000673">
    <property type="entry name" value="Sig_transdc_resp-reg_Me-estase"/>
</dbReference>
<proteinExistence type="predicted"/>
<evidence type="ECO:0000313" key="6">
    <source>
        <dbReference type="EMBL" id="AFZ59563.1"/>
    </source>
</evidence>
<evidence type="ECO:0000256" key="3">
    <source>
        <dbReference type="ARBA" id="ARBA00048267"/>
    </source>
</evidence>
<dbReference type="EC" id="3.1.1.61" evidence="2"/>
<dbReference type="KEGG" id="acy:Anacy_4197"/>
<sequence>MINDVIFVYPISNGYSHKLKIMILRSEFTNNYQIPDLTHAGFDIVALAASAGGLTAITEVLSALPTDFKAAIVIVQHLDPKSRSLMAEILRRHIVLDVKQAEDGDKLNPGMVYIAPPNHHLLVNCDATLSLSQSEKVHFLRPAADVLFKSVAGSYKDRAIAVVLTGNGCDGAIGVKAIHKMGGIIIVEDEKTAEFKGMPLAAIETGNVDFIIPKEGISSALINLVMARG</sequence>
<evidence type="ECO:0000259" key="5">
    <source>
        <dbReference type="PROSITE" id="PS50122"/>
    </source>
</evidence>
<dbReference type="Pfam" id="PF01339">
    <property type="entry name" value="CheB_methylest"/>
    <property type="match status" value="1"/>
</dbReference>
<dbReference type="PANTHER" id="PTHR42872:SF3">
    <property type="entry name" value="PROTEIN-GLUTAMATE METHYLESTERASE_PROTEIN-GLUTAMINE GLUTAMINASE 1"/>
    <property type="match status" value="1"/>
</dbReference>
<dbReference type="Gene3D" id="3.40.50.180">
    <property type="entry name" value="Methylesterase CheB, C-terminal domain"/>
    <property type="match status" value="1"/>
</dbReference>
<dbReference type="GO" id="GO:0006935">
    <property type="term" value="P:chemotaxis"/>
    <property type="evidence" value="ECO:0007669"/>
    <property type="project" value="UniProtKB-UniRule"/>
</dbReference>
<dbReference type="AlphaFoldDB" id="K9ZJZ5"/>
<feature type="active site" evidence="4">
    <location>
        <position position="77"/>
    </location>
</feature>
<evidence type="ECO:0000256" key="4">
    <source>
        <dbReference type="PROSITE-ProRule" id="PRU00050"/>
    </source>
</evidence>
<evidence type="ECO:0000313" key="7">
    <source>
        <dbReference type="Proteomes" id="UP000010474"/>
    </source>
</evidence>
<feature type="active site" evidence="4">
    <location>
        <position position="170"/>
    </location>
</feature>
<dbReference type="PROSITE" id="PS50122">
    <property type="entry name" value="CHEB"/>
    <property type="match status" value="1"/>
</dbReference>
<dbReference type="InterPro" id="IPR035909">
    <property type="entry name" value="CheB_C"/>
</dbReference>
<dbReference type="STRING" id="272123.Anacy_4197"/>
<organism evidence="6 7">
    <name type="scientific">Anabaena cylindrica (strain ATCC 27899 / PCC 7122)</name>
    <dbReference type="NCBI Taxonomy" id="272123"/>
    <lineage>
        <taxon>Bacteria</taxon>
        <taxon>Bacillati</taxon>
        <taxon>Cyanobacteriota</taxon>
        <taxon>Cyanophyceae</taxon>
        <taxon>Nostocales</taxon>
        <taxon>Nostocaceae</taxon>
        <taxon>Anabaena</taxon>
    </lineage>
</organism>